<evidence type="ECO:0000313" key="5">
    <source>
        <dbReference type="EMBL" id="VBB71997.1"/>
    </source>
</evidence>
<dbReference type="PROSITE" id="PS00122">
    <property type="entry name" value="CARBOXYLESTERASE_B_1"/>
    <property type="match status" value="1"/>
</dbReference>
<dbReference type="InterPro" id="IPR050309">
    <property type="entry name" value="Type-B_Carboxylest/Lipase"/>
</dbReference>
<dbReference type="Proteomes" id="UP000280685">
    <property type="component" value="Chromosome 1"/>
</dbReference>
<evidence type="ECO:0000256" key="2">
    <source>
        <dbReference type="ARBA" id="ARBA00022801"/>
    </source>
</evidence>
<dbReference type="PANTHER" id="PTHR11559">
    <property type="entry name" value="CARBOXYLESTERASE"/>
    <property type="match status" value="1"/>
</dbReference>
<dbReference type="InterPro" id="IPR029058">
    <property type="entry name" value="AB_hydrolase_fold"/>
</dbReference>
<dbReference type="InterPro" id="IPR019826">
    <property type="entry name" value="Carboxylesterase_B_AS"/>
</dbReference>
<keyword evidence="6" id="KW-1185">Reference proteome</keyword>
<protein>
    <recommendedName>
        <fullName evidence="3">Carboxylic ester hydrolase</fullName>
        <ecNumber evidence="3">3.1.1.-</ecNumber>
    </recommendedName>
</protein>
<evidence type="ECO:0000313" key="6">
    <source>
        <dbReference type="Proteomes" id="UP000280685"/>
    </source>
</evidence>
<evidence type="ECO:0000256" key="3">
    <source>
        <dbReference type="RuleBase" id="RU361235"/>
    </source>
</evidence>
<dbReference type="InterPro" id="IPR002018">
    <property type="entry name" value="CarbesteraseB"/>
</dbReference>
<evidence type="ECO:0000259" key="4">
    <source>
        <dbReference type="Pfam" id="PF00135"/>
    </source>
</evidence>
<reference evidence="5" key="1">
    <citation type="submission" date="2018-02" db="EMBL/GenBank/DDBJ databases">
        <authorList>
            <person name="Silar P."/>
        </authorList>
    </citation>
    <scope>NUCLEOTIDE SEQUENCE [LARGE SCALE GENOMIC DNA]</scope>
    <source>
        <strain evidence="5">T</strain>
    </source>
</reference>
<dbReference type="EMBL" id="LR026964">
    <property type="protein sequence ID" value="VBB71997.1"/>
    <property type="molecule type" value="Genomic_DNA"/>
</dbReference>
<keyword evidence="2 3" id="KW-0378">Hydrolase</keyword>
<feature type="signal peptide" evidence="3">
    <location>
        <begin position="1"/>
        <end position="21"/>
    </location>
</feature>
<feature type="domain" description="Carboxylesterase type B" evidence="4">
    <location>
        <begin position="24"/>
        <end position="521"/>
    </location>
</feature>
<name>A0ABY6RUN1_PODCO</name>
<dbReference type="InterPro" id="IPR019819">
    <property type="entry name" value="Carboxylesterase_B_CS"/>
</dbReference>
<comment type="similarity">
    <text evidence="1 3">Belongs to the type-B carboxylesterase/lipase family.</text>
</comment>
<dbReference type="Pfam" id="PF00135">
    <property type="entry name" value="COesterase"/>
    <property type="match status" value="1"/>
</dbReference>
<dbReference type="Gene3D" id="3.40.50.1820">
    <property type="entry name" value="alpha/beta hydrolase"/>
    <property type="match status" value="1"/>
</dbReference>
<dbReference type="SUPFAM" id="SSF53474">
    <property type="entry name" value="alpha/beta-Hydrolases"/>
    <property type="match status" value="1"/>
</dbReference>
<accession>A0ABY6RUN1</accession>
<feature type="chain" id="PRO_5044965564" description="Carboxylic ester hydrolase" evidence="3">
    <location>
        <begin position="22"/>
        <end position="554"/>
    </location>
</feature>
<keyword evidence="3" id="KW-0732">Signal</keyword>
<dbReference type="PROSITE" id="PS00941">
    <property type="entry name" value="CARBOXYLESTERASE_B_2"/>
    <property type="match status" value="1"/>
</dbReference>
<sequence>MFATIAVACLLLLLSPLETWGLSPRVKLSNGDHIGQVLDCGVSHWLGIRYAAPPLGELRFQPPVDPLPENGTQYAYEHGPICLPTGVLPSQNNEANYSEDCLFLDVYAPSRAHPVSKLPVFVYIQGGGFNANSHPRLNGTGLVKKSEMGIVVVTLNYRVGPWGFLVDGDKLTPNNGLRDQRQALKWVKKNIAQFGGDPDHVVLGGASAGASSIAWHLTAYGGRDQDLFHAGAGESAAWGHVITAKEARYQFQDLVVRIGCVSNSSEAALTCLRKKPYREIQMHGSGTPYPGQSLNPLFMWGPVIDYDMFSLPLIEAFNQGRFIKVPVIWGDDTNGGSIFTSPFTSTVAHSNRWMRTQYPFLTLRKLWLLNKAWKNTRKEQDRCPARDCWREQLSQVYGDMRYMCPSIYMSSAFPDHGFNNAWNYRWNVEDPEQIAAGLGVPHVSEISALFGPEYVLEPYISAPRTYREGELNGNAVDVIQKYWISFIKTFDPNTERAQGTARWEKFDSKKLNRLRFDTGGKTEMEYVDSELVRRCTLLFDKIYPRRVGSGWTGW</sequence>
<proteinExistence type="inferred from homology"/>
<organism evidence="5 6">
    <name type="scientific">Podospora comata</name>
    <dbReference type="NCBI Taxonomy" id="48703"/>
    <lineage>
        <taxon>Eukaryota</taxon>
        <taxon>Fungi</taxon>
        <taxon>Dikarya</taxon>
        <taxon>Ascomycota</taxon>
        <taxon>Pezizomycotina</taxon>
        <taxon>Sordariomycetes</taxon>
        <taxon>Sordariomycetidae</taxon>
        <taxon>Sordariales</taxon>
        <taxon>Podosporaceae</taxon>
        <taxon>Podospora</taxon>
    </lineage>
</organism>
<gene>
    <name evidence="5" type="ORF">PODCO_106000</name>
</gene>
<dbReference type="EC" id="3.1.1.-" evidence="3"/>
<evidence type="ECO:0000256" key="1">
    <source>
        <dbReference type="ARBA" id="ARBA00005964"/>
    </source>
</evidence>